<keyword evidence="1" id="KW-1133">Transmembrane helix</keyword>
<evidence type="ECO:0000313" key="2">
    <source>
        <dbReference type="EMBL" id="OGZ84733.1"/>
    </source>
</evidence>
<evidence type="ECO:0000313" key="3">
    <source>
        <dbReference type="Proteomes" id="UP000177751"/>
    </source>
</evidence>
<accession>A0A1G2JCR2</accession>
<organism evidence="2 3">
    <name type="scientific">Candidatus Staskawiczbacteria bacterium RIFOXYC1_FULL_38_18</name>
    <dbReference type="NCBI Taxonomy" id="1802229"/>
    <lineage>
        <taxon>Bacteria</taxon>
        <taxon>Candidatus Staskawicziibacteriota</taxon>
    </lineage>
</organism>
<dbReference type="AlphaFoldDB" id="A0A1G2JCR2"/>
<gene>
    <name evidence="2" type="ORF">A2401_01270</name>
</gene>
<proteinExistence type="predicted"/>
<evidence type="ECO:0008006" key="4">
    <source>
        <dbReference type="Google" id="ProtNLM"/>
    </source>
</evidence>
<comment type="caution">
    <text evidence="2">The sequence shown here is derived from an EMBL/GenBank/DDBJ whole genome shotgun (WGS) entry which is preliminary data.</text>
</comment>
<name>A0A1G2JCR2_9BACT</name>
<dbReference type="Proteomes" id="UP000177751">
    <property type="component" value="Unassembled WGS sequence"/>
</dbReference>
<keyword evidence="1" id="KW-0472">Membrane</keyword>
<dbReference type="InterPro" id="IPR016410">
    <property type="entry name" value="Phage_imm"/>
</dbReference>
<sequence length="61" mass="7150">MVIAIPLCLFLYFLPAYIAFKKEKKNKVAIFALNLFLGWTLIGWIVALVWSLTYEERKNIN</sequence>
<dbReference type="Pfam" id="PF14373">
    <property type="entry name" value="Imm_superinfect"/>
    <property type="match status" value="1"/>
</dbReference>
<reference evidence="2 3" key="1">
    <citation type="journal article" date="2016" name="Nat. Commun.">
        <title>Thousands of microbial genomes shed light on interconnected biogeochemical processes in an aquifer system.</title>
        <authorList>
            <person name="Anantharaman K."/>
            <person name="Brown C.T."/>
            <person name="Hug L.A."/>
            <person name="Sharon I."/>
            <person name="Castelle C.J."/>
            <person name="Probst A.J."/>
            <person name="Thomas B.C."/>
            <person name="Singh A."/>
            <person name="Wilkins M.J."/>
            <person name="Karaoz U."/>
            <person name="Brodie E.L."/>
            <person name="Williams K.H."/>
            <person name="Hubbard S.S."/>
            <person name="Banfield J.F."/>
        </authorList>
    </citation>
    <scope>NUCLEOTIDE SEQUENCE [LARGE SCALE GENOMIC DNA]</scope>
</reference>
<dbReference type="EMBL" id="MHPP01000014">
    <property type="protein sequence ID" value="OGZ84733.1"/>
    <property type="molecule type" value="Genomic_DNA"/>
</dbReference>
<keyword evidence="1" id="KW-0812">Transmembrane</keyword>
<evidence type="ECO:0000256" key="1">
    <source>
        <dbReference type="SAM" id="Phobius"/>
    </source>
</evidence>
<feature type="transmembrane region" description="Helical" evidence="1">
    <location>
        <begin position="28"/>
        <end position="52"/>
    </location>
</feature>
<protein>
    <recommendedName>
        <fullName evidence="4">Superinfection immunity protein</fullName>
    </recommendedName>
</protein>